<reference evidence="1" key="1">
    <citation type="journal article" date="2020" name="Nat. Commun.">
        <title>Large-scale genome sequencing of mycorrhizal fungi provides insights into the early evolution of symbiotic traits.</title>
        <authorList>
            <person name="Miyauchi S."/>
            <person name="Kiss E."/>
            <person name="Kuo A."/>
            <person name="Drula E."/>
            <person name="Kohler A."/>
            <person name="Sanchez-Garcia M."/>
            <person name="Morin E."/>
            <person name="Andreopoulos B."/>
            <person name="Barry K.W."/>
            <person name="Bonito G."/>
            <person name="Buee M."/>
            <person name="Carver A."/>
            <person name="Chen C."/>
            <person name="Cichocki N."/>
            <person name="Clum A."/>
            <person name="Culley D."/>
            <person name="Crous P.W."/>
            <person name="Fauchery L."/>
            <person name="Girlanda M."/>
            <person name="Hayes R.D."/>
            <person name="Keri Z."/>
            <person name="LaButti K."/>
            <person name="Lipzen A."/>
            <person name="Lombard V."/>
            <person name="Magnuson J."/>
            <person name="Maillard F."/>
            <person name="Murat C."/>
            <person name="Nolan M."/>
            <person name="Ohm R.A."/>
            <person name="Pangilinan J."/>
            <person name="Pereira M.F."/>
            <person name="Perotto S."/>
            <person name="Peter M."/>
            <person name="Pfister S."/>
            <person name="Riley R."/>
            <person name="Sitrit Y."/>
            <person name="Stielow J.B."/>
            <person name="Szollosi G."/>
            <person name="Zifcakova L."/>
            <person name="Stursova M."/>
            <person name="Spatafora J.W."/>
            <person name="Tedersoo L."/>
            <person name="Vaario L.M."/>
            <person name="Yamada A."/>
            <person name="Yan M."/>
            <person name="Wang P."/>
            <person name="Xu J."/>
            <person name="Bruns T."/>
            <person name="Baldrian P."/>
            <person name="Vilgalys R."/>
            <person name="Dunand C."/>
            <person name="Henrissat B."/>
            <person name="Grigoriev I.V."/>
            <person name="Hibbett D."/>
            <person name="Nagy L.G."/>
            <person name="Martin F.M."/>
        </authorList>
    </citation>
    <scope>NUCLEOTIDE SEQUENCE</scope>
    <source>
        <strain evidence="1">UP504</strain>
    </source>
</reference>
<organism evidence="1 2">
    <name type="scientific">Hydnum rufescens UP504</name>
    <dbReference type="NCBI Taxonomy" id="1448309"/>
    <lineage>
        <taxon>Eukaryota</taxon>
        <taxon>Fungi</taxon>
        <taxon>Dikarya</taxon>
        <taxon>Basidiomycota</taxon>
        <taxon>Agaricomycotina</taxon>
        <taxon>Agaricomycetes</taxon>
        <taxon>Cantharellales</taxon>
        <taxon>Hydnaceae</taxon>
        <taxon>Hydnum</taxon>
    </lineage>
</organism>
<dbReference type="EMBL" id="MU129340">
    <property type="protein sequence ID" value="KAF9503532.1"/>
    <property type="molecule type" value="Genomic_DNA"/>
</dbReference>
<dbReference type="AlphaFoldDB" id="A0A9P6ACU7"/>
<name>A0A9P6ACU7_9AGAM</name>
<evidence type="ECO:0000313" key="1">
    <source>
        <dbReference type="EMBL" id="KAF9503532.1"/>
    </source>
</evidence>
<comment type="caution">
    <text evidence="1">The sequence shown here is derived from an EMBL/GenBank/DDBJ whole genome shotgun (WGS) entry which is preliminary data.</text>
</comment>
<accession>A0A9P6ACU7</accession>
<keyword evidence="2" id="KW-1185">Reference proteome</keyword>
<gene>
    <name evidence="1" type="ORF">BS47DRAFT_1369468</name>
</gene>
<dbReference type="Proteomes" id="UP000886523">
    <property type="component" value="Unassembled WGS sequence"/>
</dbReference>
<sequence>MTPLPSHPFLLCPGQSQCLALFAAPPPEASAKGGVITSSPILPYPAPSPVNSTLSKYDNRHSLGTYVSLVNESWRRQCVMGCSSGLFKCWNGYMSAAGWAIVQWSIVHGVGLEYKYSLFDLGFGVLAGRNTPFQRDIMKWSRPLYSFDGN</sequence>
<protein>
    <submittedName>
        <fullName evidence="1">Uncharacterized protein</fullName>
    </submittedName>
</protein>
<evidence type="ECO:0000313" key="2">
    <source>
        <dbReference type="Proteomes" id="UP000886523"/>
    </source>
</evidence>
<proteinExistence type="predicted"/>